<dbReference type="SUPFAM" id="SSF46785">
    <property type="entry name" value="Winged helix' DNA-binding domain"/>
    <property type="match status" value="1"/>
</dbReference>
<dbReference type="Gene3D" id="3.30.420.40">
    <property type="match status" value="2"/>
</dbReference>
<dbReference type="InterPro" id="IPR036388">
    <property type="entry name" value="WH-like_DNA-bd_sf"/>
</dbReference>
<name>A0A318SCS5_9DEIO</name>
<dbReference type="InterPro" id="IPR043129">
    <property type="entry name" value="ATPase_NBD"/>
</dbReference>
<comment type="similarity">
    <text evidence="1">Belongs to the ROK (NagC/XylR) family.</text>
</comment>
<accession>A0A318SCS5</accession>
<dbReference type="InterPro" id="IPR036390">
    <property type="entry name" value="WH_DNA-bd_sf"/>
</dbReference>
<dbReference type="AlphaFoldDB" id="A0A318SCS5"/>
<sequence>MKVGVFKKGRNLPRVKADNLAVVVQALRKLQPIARTTLADVTGLTAATITNMVDELSDLDLVVERPSEERQVGRRPTLLTLNRDRGQVIGVEISRSRVRVVRSNFGGDVLARVERPFKPGAVKRNLAQIKDVISEVAGGPNLLGIGVGVPGPVSSALGLVVSPPNFGAWQNVELAETLGEAFGVRCWLDDDAKTAAFGEAWYGAGQNVSTLLYISLRSGIGAGLIVNDRVYRGTHELAGEIGHTTIHVDGPLCECGNRGCVETLVSVPAILLEARRLGLDVPDLETLRSLADAGEARAVQVRERTHTYLTATLLNAVNHYDPDVIVLGGQLVAAWPDLTEALAAKVKGRSFGFLSKDVRIEPSMLGKDATALGGVALVIDQVLRDPHGVLKPVEHVESAD</sequence>
<comment type="caution">
    <text evidence="2">The sequence shown here is derived from an EMBL/GenBank/DDBJ whole genome shotgun (WGS) entry which is preliminary data.</text>
</comment>
<organism evidence="2 3">
    <name type="scientific">Deinococcus yavapaiensis KR-236</name>
    <dbReference type="NCBI Taxonomy" id="694435"/>
    <lineage>
        <taxon>Bacteria</taxon>
        <taxon>Thermotogati</taxon>
        <taxon>Deinococcota</taxon>
        <taxon>Deinococci</taxon>
        <taxon>Deinococcales</taxon>
        <taxon>Deinococcaceae</taxon>
        <taxon>Deinococcus</taxon>
    </lineage>
</organism>
<dbReference type="EMBL" id="QJSX01000005">
    <property type="protein sequence ID" value="PYE54608.1"/>
    <property type="molecule type" value="Genomic_DNA"/>
</dbReference>
<keyword evidence="3" id="KW-1185">Reference proteome</keyword>
<dbReference type="InterPro" id="IPR049874">
    <property type="entry name" value="ROK_cs"/>
</dbReference>
<dbReference type="RefSeq" id="WP_170130954.1">
    <property type="nucleotide sequence ID" value="NZ_QJSX01000005.1"/>
</dbReference>
<gene>
    <name evidence="2" type="ORF">DES52_105248</name>
</gene>
<dbReference type="PROSITE" id="PS01125">
    <property type="entry name" value="ROK"/>
    <property type="match status" value="1"/>
</dbReference>
<protein>
    <submittedName>
        <fullName evidence="2">Putative NBD/HSP70 family sugar kinase</fullName>
    </submittedName>
</protein>
<dbReference type="Gene3D" id="1.10.10.10">
    <property type="entry name" value="Winged helix-like DNA-binding domain superfamily/Winged helix DNA-binding domain"/>
    <property type="match status" value="1"/>
</dbReference>
<dbReference type="Pfam" id="PF00480">
    <property type="entry name" value="ROK"/>
    <property type="match status" value="1"/>
</dbReference>
<evidence type="ECO:0000313" key="2">
    <source>
        <dbReference type="EMBL" id="PYE54608.1"/>
    </source>
</evidence>
<keyword evidence="2" id="KW-0808">Transferase</keyword>
<evidence type="ECO:0000313" key="3">
    <source>
        <dbReference type="Proteomes" id="UP000248326"/>
    </source>
</evidence>
<dbReference type="InterPro" id="IPR000600">
    <property type="entry name" value="ROK"/>
</dbReference>
<dbReference type="Proteomes" id="UP000248326">
    <property type="component" value="Unassembled WGS sequence"/>
</dbReference>
<evidence type="ECO:0000256" key="1">
    <source>
        <dbReference type="ARBA" id="ARBA00006479"/>
    </source>
</evidence>
<proteinExistence type="inferred from homology"/>
<dbReference type="PANTHER" id="PTHR18964">
    <property type="entry name" value="ROK (REPRESSOR, ORF, KINASE) FAMILY"/>
    <property type="match status" value="1"/>
</dbReference>
<dbReference type="GO" id="GO:0016301">
    <property type="term" value="F:kinase activity"/>
    <property type="evidence" value="ECO:0007669"/>
    <property type="project" value="UniProtKB-KW"/>
</dbReference>
<dbReference type="SUPFAM" id="SSF53067">
    <property type="entry name" value="Actin-like ATPase domain"/>
    <property type="match status" value="1"/>
</dbReference>
<keyword evidence="2" id="KW-0418">Kinase</keyword>
<dbReference type="CDD" id="cd24076">
    <property type="entry name" value="ASKHA_ATPase_ROK_BsXylR-like"/>
    <property type="match status" value="1"/>
</dbReference>
<dbReference type="PANTHER" id="PTHR18964:SF149">
    <property type="entry name" value="BIFUNCTIONAL UDP-N-ACETYLGLUCOSAMINE 2-EPIMERASE_N-ACETYLMANNOSAMINE KINASE"/>
    <property type="match status" value="1"/>
</dbReference>
<reference evidence="2 3" key="1">
    <citation type="submission" date="2018-06" db="EMBL/GenBank/DDBJ databases">
        <title>Genomic Encyclopedia of Type Strains, Phase IV (KMG-IV): sequencing the most valuable type-strain genomes for metagenomic binning, comparative biology and taxonomic classification.</title>
        <authorList>
            <person name="Goeker M."/>
        </authorList>
    </citation>
    <scope>NUCLEOTIDE SEQUENCE [LARGE SCALE GENOMIC DNA]</scope>
    <source>
        <strain evidence="2 3">DSM 18048</strain>
    </source>
</reference>